<sequence>MSGEAPTPAGLAAKVNKKRKRQAEETSKENESDAPKSAGNASAGPNGKKQKKRKSKKDKTDQEDKPKTVRGEPLAKERKGGTAEAIGKMDGRLLADHFVQKAKLHNKELTAVELNDLSVPDSAFLDTSSFEPPRTLEKLPNFLKTFSPKGIDLSHSSEQKGTLHTLVISPAGLRAADVVRALRTFQTKESPIGKLFAKHIKLEEAKRFLERARYAHFPLITLHIYLACTDHECRVGIGAGTPSRISDLIDSGSLKLNELRRIVIDGSYIDQKQRGIFDMKETHLPLLQLLARSEFRGRYGVKNNRIEILVF</sequence>
<evidence type="ECO:0000256" key="1">
    <source>
        <dbReference type="SAM" id="MobiDB-lite"/>
    </source>
</evidence>
<name>A0ABR4LNQ3_9EURO</name>
<dbReference type="Proteomes" id="UP001610432">
    <property type="component" value="Unassembled WGS sequence"/>
</dbReference>
<comment type="caution">
    <text evidence="2">The sequence shown here is derived from an EMBL/GenBank/DDBJ whole genome shotgun (WGS) entry which is preliminary data.</text>
</comment>
<proteinExistence type="predicted"/>
<accession>A0ABR4LNQ3</accession>
<dbReference type="PANTHER" id="PTHR24030:SF0">
    <property type="entry name" value="PROTEIN CMSS1"/>
    <property type="match status" value="1"/>
</dbReference>
<gene>
    <name evidence="2" type="ORF">BJX67DRAFT_152550</name>
</gene>
<feature type="region of interest" description="Disordered" evidence="1">
    <location>
        <begin position="1"/>
        <end position="84"/>
    </location>
</feature>
<dbReference type="GeneID" id="98139885"/>
<evidence type="ECO:0000313" key="3">
    <source>
        <dbReference type="Proteomes" id="UP001610432"/>
    </source>
</evidence>
<dbReference type="PANTHER" id="PTHR24030">
    <property type="entry name" value="PROTEIN CMSS1"/>
    <property type="match status" value="1"/>
</dbReference>
<dbReference type="InterPro" id="IPR032704">
    <property type="entry name" value="Cms1"/>
</dbReference>
<feature type="compositionally biased region" description="Basic residues" evidence="1">
    <location>
        <begin position="48"/>
        <end position="57"/>
    </location>
</feature>
<feature type="compositionally biased region" description="Basic and acidic residues" evidence="1">
    <location>
        <begin position="58"/>
        <end position="84"/>
    </location>
</feature>
<protein>
    <submittedName>
        <fullName evidence="2">U3-containing 90S pre-ribosomal complex subunit-domain containing protein</fullName>
    </submittedName>
</protein>
<dbReference type="EMBL" id="JBFXLQ010000028">
    <property type="protein sequence ID" value="KAL2866027.1"/>
    <property type="molecule type" value="Genomic_DNA"/>
</dbReference>
<evidence type="ECO:0000313" key="2">
    <source>
        <dbReference type="EMBL" id="KAL2866027.1"/>
    </source>
</evidence>
<organism evidence="2 3">
    <name type="scientific">Aspergillus lucknowensis</name>
    <dbReference type="NCBI Taxonomy" id="176173"/>
    <lineage>
        <taxon>Eukaryota</taxon>
        <taxon>Fungi</taxon>
        <taxon>Dikarya</taxon>
        <taxon>Ascomycota</taxon>
        <taxon>Pezizomycotina</taxon>
        <taxon>Eurotiomycetes</taxon>
        <taxon>Eurotiomycetidae</taxon>
        <taxon>Eurotiales</taxon>
        <taxon>Aspergillaceae</taxon>
        <taxon>Aspergillus</taxon>
        <taxon>Aspergillus subgen. Nidulantes</taxon>
    </lineage>
</organism>
<feature type="compositionally biased region" description="Basic and acidic residues" evidence="1">
    <location>
        <begin position="22"/>
        <end position="34"/>
    </location>
</feature>
<dbReference type="RefSeq" id="XP_070885006.1">
    <property type="nucleotide sequence ID" value="XM_071024813.1"/>
</dbReference>
<dbReference type="Pfam" id="PF14617">
    <property type="entry name" value="CMS1"/>
    <property type="match status" value="2"/>
</dbReference>
<keyword evidence="3" id="KW-1185">Reference proteome</keyword>
<reference evidence="2 3" key="1">
    <citation type="submission" date="2024-07" db="EMBL/GenBank/DDBJ databases">
        <title>Section-level genome sequencing and comparative genomics of Aspergillus sections Usti and Cavernicolus.</title>
        <authorList>
            <consortium name="Lawrence Berkeley National Laboratory"/>
            <person name="Nybo J.L."/>
            <person name="Vesth T.C."/>
            <person name="Theobald S."/>
            <person name="Frisvad J.C."/>
            <person name="Larsen T.O."/>
            <person name="Kjaerboelling I."/>
            <person name="Rothschild-Mancinelli K."/>
            <person name="Lyhne E.K."/>
            <person name="Kogle M.E."/>
            <person name="Barry K."/>
            <person name="Clum A."/>
            <person name="Na H."/>
            <person name="Ledsgaard L."/>
            <person name="Lin J."/>
            <person name="Lipzen A."/>
            <person name="Kuo A."/>
            <person name="Riley R."/>
            <person name="Mondo S."/>
            <person name="Labutti K."/>
            <person name="Haridas S."/>
            <person name="Pangalinan J."/>
            <person name="Salamov A.A."/>
            <person name="Simmons B.A."/>
            <person name="Magnuson J.K."/>
            <person name="Chen J."/>
            <person name="Drula E."/>
            <person name="Henrissat B."/>
            <person name="Wiebenga A."/>
            <person name="Lubbers R.J."/>
            <person name="Gomes A.C."/>
            <person name="Macurrencykelacurrency M.R."/>
            <person name="Stajich J."/>
            <person name="Grigoriev I.V."/>
            <person name="Mortensen U.H."/>
            <person name="De Vries R.P."/>
            <person name="Baker S.E."/>
            <person name="Andersen M.R."/>
        </authorList>
    </citation>
    <scope>NUCLEOTIDE SEQUENCE [LARGE SCALE GENOMIC DNA]</scope>
    <source>
        <strain evidence="2 3">CBS 449.75</strain>
    </source>
</reference>